<sequence>MIKECKVHIFVKEVKAPPLKLLWEISRYLSEFMTISKWFGLESSKRFSLRSSSTRLEVVFDSHWNIIDDVKVFLDRSRMEREVEKLNLEGPSERRK</sequence>
<dbReference type="AlphaFoldDB" id="A0ABD1MIC4"/>
<reference evidence="1 2" key="1">
    <citation type="submission" date="2024-08" db="EMBL/GenBank/DDBJ databases">
        <title>Insights into the chromosomal genome structure of Flemingia macrophylla.</title>
        <authorList>
            <person name="Ding Y."/>
            <person name="Zhao Y."/>
            <person name="Bi W."/>
            <person name="Wu M."/>
            <person name="Zhao G."/>
            <person name="Gong Y."/>
            <person name="Li W."/>
            <person name="Zhang P."/>
        </authorList>
    </citation>
    <scope>NUCLEOTIDE SEQUENCE [LARGE SCALE GENOMIC DNA]</scope>
    <source>
        <strain evidence="1">DYQJB</strain>
        <tissue evidence="1">Leaf</tissue>
    </source>
</reference>
<proteinExistence type="predicted"/>
<evidence type="ECO:0000313" key="2">
    <source>
        <dbReference type="Proteomes" id="UP001603857"/>
    </source>
</evidence>
<comment type="caution">
    <text evidence="1">The sequence shown here is derived from an EMBL/GenBank/DDBJ whole genome shotgun (WGS) entry which is preliminary data.</text>
</comment>
<organism evidence="1 2">
    <name type="scientific">Flemingia macrophylla</name>
    <dbReference type="NCBI Taxonomy" id="520843"/>
    <lineage>
        <taxon>Eukaryota</taxon>
        <taxon>Viridiplantae</taxon>
        <taxon>Streptophyta</taxon>
        <taxon>Embryophyta</taxon>
        <taxon>Tracheophyta</taxon>
        <taxon>Spermatophyta</taxon>
        <taxon>Magnoliopsida</taxon>
        <taxon>eudicotyledons</taxon>
        <taxon>Gunneridae</taxon>
        <taxon>Pentapetalae</taxon>
        <taxon>rosids</taxon>
        <taxon>fabids</taxon>
        <taxon>Fabales</taxon>
        <taxon>Fabaceae</taxon>
        <taxon>Papilionoideae</taxon>
        <taxon>50 kb inversion clade</taxon>
        <taxon>NPAAA clade</taxon>
        <taxon>indigoferoid/millettioid clade</taxon>
        <taxon>Phaseoleae</taxon>
        <taxon>Flemingia</taxon>
    </lineage>
</organism>
<protein>
    <submittedName>
        <fullName evidence="1">Uncharacterized protein</fullName>
    </submittedName>
</protein>
<dbReference type="EMBL" id="JBGMDY010000005">
    <property type="protein sequence ID" value="KAL2334820.1"/>
    <property type="molecule type" value="Genomic_DNA"/>
</dbReference>
<dbReference type="Proteomes" id="UP001603857">
    <property type="component" value="Unassembled WGS sequence"/>
</dbReference>
<accession>A0ABD1MIC4</accession>
<keyword evidence="2" id="KW-1185">Reference proteome</keyword>
<name>A0ABD1MIC4_9FABA</name>
<gene>
    <name evidence="1" type="ORF">Fmac_016033</name>
</gene>
<evidence type="ECO:0000313" key="1">
    <source>
        <dbReference type="EMBL" id="KAL2334820.1"/>
    </source>
</evidence>